<comment type="caution">
    <text evidence="19">The sequence shown here is derived from an EMBL/GenBank/DDBJ whole genome shotgun (WGS) entry which is preliminary data.</text>
</comment>
<evidence type="ECO:0000313" key="19">
    <source>
        <dbReference type="EMBL" id="KGM98469.1"/>
    </source>
</evidence>
<evidence type="ECO:0000256" key="1">
    <source>
        <dbReference type="ARBA" id="ARBA00001941"/>
    </source>
</evidence>
<dbReference type="SUPFAM" id="SSF53187">
    <property type="entry name" value="Zn-dependent exopeptidases"/>
    <property type="match status" value="1"/>
</dbReference>
<evidence type="ECO:0000256" key="12">
    <source>
        <dbReference type="ARBA" id="ARBA00061423"/>
    </source>
</evidence>
<dbReference type="GO" id="GO:0046872">
    <property type="term" value="F:metal ion binding"/>
    <property type="evidence" value="ECO:0007669"/>
    <property type="project" value="UniProtKB-KW"/>
</dbReference>
<accession>A0A0A0IAI4</accession>
<dbReference type="Proteomes" id="UP000030012">
    <property type="component" value="Unassembled WGS sequence"/>
</dbReference>
<keyword evidence="7" id="KW-0482">Metalloprotease</keyword>
<comment type="similarity">
    <text evidence="12">Belongs to the peptidase M20C family.</text>
</comment>
<evidence type="ECO:0000256" key="13">
    <source>
        <dbReference type="ARBA" id="ARBA00071271"/>
    </source>
</evidence>
<evidence type="ECO:0000256" key="2">
    <source>
        <dbReference type="ARBA" id="ARBA00001947"/>
    </source>
</evidence>
<feature type="domain" description="Peptidase M20 dimerisation" evidence="18">
    <location>
        <begin position="211"/>
        <end position="295"/>
    </location>
</feature>
<dbReference type="PANTHER" id="PTHR43501">
    <property type="entry name" value="CYTOSOL NON-SPECIFIC DIPEPTIDASE"/>
    <property type="match status" value="1"/>
</dbReference>
<dbReference type="InterPro" id="IPR002933">
    <property type="entry name" value="Peptidase_M20"/>
</dbReference>
<dbReference type="GO" id="GO:0006508">
    <property type="term" value="P:proteolysis"/>
    <property type="evidence" value="ECO:0007669"/>
    <property type="project" value="UniProtKB-KW"/>
</dbReference>
<evidence type="ECO:0000313" key="20">
    <source>
        <dbReference type="Proteomes" id="UP000030012"/>
    </source>
</evidence>
<dbReference type="Pfam" id="PF01546">
    <property type="entry name" value="Peptidase_M20"/>
    <property type="match status" value="1"/>
</dbReference>
<comment type="cofactor">
    <cofactor evidence="1">
        <name>Co(2+)</name>
        <dbReference type="ChEBI" id="CHEBI:48828"/>
    </cofactor>
</comment>
<evidence type="ECO:0000256" key="6">
    <source>
        <dbReference type="ARBA" id="ARBA00022833"/>
    </source>
</evidence>
<dbReference type="AlphaFoldDB" id="A0A0A0IAI4"/>
<comment type="cofactor">
    <cofactor evidence="2">
        <name>Zn(2+)</name>
        <dbReference type="ChEBI" id="CHEBI:29105"/>
    </cofactor>
</comment>
<keyword evidence="5" id="KW-0378">Hydrolase</keyword>
<dbReference type="GO" id="GO:0005829">
    <property type="term" value="C:cytosol"/>
    <property type="evidence" value="ECO:0007669"/>
    <property type="project" value="TreeGrafter"/>
</dbReference>
<dbReference type="InterPro" id="IPR036264">
    <property type="entry name" value="Bact_exopeptidase_dim_dom"/>
</dbReference>
<dbReference type="InterPro" id="IPR001160">
    <property type="entry name" value="Peptidase_M20C"/>
</dbReference>
<dbReference type="PANTHER" id="PTHR43501:SF1">
    <property type="entry name" value="CYTOSOL NON-SPECIFIC DIPEPTIDASE"/>
    <property type="match status" value="1"/>
</dbReference>
<dbReference type="FunFam" id="3.40.630.10:FF:000072">
    <property type="entry name" value="Aminoacyl-histidine dipeptidase"/>
    <property type="match status" value="1"/>
</dbReference>
<proteinExistence type="inferred from homology"/>
<dbReference type="InterPro" id="IPR011650">
    <property type="entry name" value="Peptidase_M20_dimer"/>
</dbReference>
<dbReference type="Pfam" id="PF07687">
    <property type="entry name" value="M20_dimer"/>
    <property type="match status" value="1"/>
</dbReference>
<keyword evidence="3" id="KW-0645">Protease</keyword>
<evidence type="ECO:0000256" key="10">
    <source>
        <dbReference type="ARBA" id="ARBA00038976"/>
    </source>
</evidence>
<dbReference type="CDD" id="cd03890">
    <property type="entry name" value="M20_pepD"/>
    <property type="match status" value="1"/>
</dbReference>
<dbReference type="GO" id="GO:0070573">
    <property type="term" value="F:metallodipeptidase activity"/>
    <property type="evidence" value="ECO:0007669"/>
    <property type="project" value="TreeGrafter"/>
</dbReference>
<dbReference type="PRINTS" id="PR00934">
    <property type="entry name" value="XHISDIPTASE"/>
</dbReference>
<sequence>MIILSYTFDELSKNKVFKYFREISSIPRGSGNEEGISNYLFNFAKERSLEVIQDEALNIIIRKNATKGYENAPTVILQGHMDMVCEKNKDVKHDFLKEPIDLMIEGDFIKANGTTLGADDGIAVAYCLAILDSDNINHPPLEILITAEEENGMGGVSRVNGDNLSGNILINIDSEEEGELLSSCAGGVRSTVRLTVELEDRKEGLKPYKISVKGLKGGHSGVDIKAMRGNANKIMGRILNYINSKIGISISEINGGLKSNAIPREAEATIFVKERNEGELKNIISNFNEVLKNEFSVADPDVTVTLEGLDEKLYRVFSKSLTNKIILVLMFMPQGVQTMSQNIEGLVESSSNLGVVVTNDDEVTFECAIRSSVKTLKELIVSKIKLLCNNIGAAMTLYADYPAWEYKKESYIRDLFVDVYKEMYSAEPKVTAIHAGLECGILKDILGDIDMISFGPNIYDAHTPNERVSISSAKRNYNYLLEVLKRIK</sequence>
<evidence type="ECO:0000256" key="7">
    <source>
        <dbReference type="ARBA" id="ARBA00023049"/>
    </source>
</evidence>
<comment type="catalytic activity">
    <reaction evidence="9">
        <text>Hydrolysis of dipeptides, preferentially hydrophobic dipeptides including prolyl amino acids.</text>
        <dbReference type="EC" id="3.4.13.18"/>
    </reaction>
</comment>
<dbReference type="NCBIfam" id="TIGR01893">
    <property type="entry name" value="aa-his-dipept"/>
    <property type="match status" value="1"/>
</dbReference>
<dbReference type="PIRSF" id="PIRSF016599">
    <property type="entry name" value="Xaa-His_dipept"/>
    <property type="match status" value="1"/>
</dbReference>
<keyword evidence="8" id="KW-0170">Cobalt</keyword>
<gene>
    <name evidence="19" type="ORF">Z968_00525</name>
</gene>
<organism evidence="19 20">
    <name type="scientific">Clostridium novyi A str. 4552</name>
    <dbReference type="NCBI Taxonomy" id="1444289"/>
    <lineage>
        <taxon>Bacteria</taxon>
        <taxon>Bacillati</taxon>
        <taxon>Bacillota</taxon>
        <taxon>Clostridia</taxon>
        <taxon>Eubacteriales</taxon>
        <taxon>Clostridiaceae</taxon>
        <taxon>Clostridium</taxon>
    </lineage>
</organism>
<dbReference type="SUPFAM" id="SSF55031">
    <property type="entry name" value="Bacterial exopeptidase dimerisation domain"/>
    <property type="match status" value="1"/>
</dbReference>
<evidence type="ECO:0000256" key="11">
    <source>
        <dbReference type="ARBA" id="ARBA00044252"/>
    </source>
</evidence>
<dbReference type="FunFam" id="3.40.630.10:FF:000015">
    <property type="entry name" value="Aminoacyl-histidine dipeptidase PepD"/>
    <property type="match status" value="1"/>
</dbReference>
<evidence type="ECO:0000256" key="3">
    <source>
        <dbReference type="ARBA" id="ARBA00022670"/>
    </source>
</evidence>
<reference evidence="19 20" key="1">
    <citation type="submission" date="2014-01" db="EMBL/GenBank/DDBJ databases">
        <title>Plasmidome dynamics in the species complex Clostridium novyi sensu lato converts strains of independent lineages into distinctly different pathogens.</title>
        <authorList>
            <person name="Skarin H."/>
            <person name="Segerman B."/>
        </authorList>
    </citation>
    <scope>NUCLEOTIDE SEQUENCE [LARGE SCALE GENOMIC DNA]</scope>
    <source>
        <strain evidence="19 20">4552</strain>
    </source>
</reference>
<evidence type="ECO:0000256" key="17">
    <source>
        <dbReference type="ARBA" id="ARBA00078074"/>
    </source>
</evidence>
<evidence type="ECO:0000256" key="9">
    <source>
        <dbReference type="ARBA" id="ARBA00036421"/>
    </source>
</evidence>
<evidence type="ECO:0000256" key="14">
    <source>
        <dbReference type="ARBA" id="ARBA00075285"/>
    </source>
</evidence>
<evidence type="ECO:0000256" key="15">
    <source>
        <dbReference type="ARBA" id="ARBA00076004"/>
    </source>
</evidence>
<evidence type="ECO:0000256" key="8">
    <source>
        <dbReference type="ARBA" id="ARBA00023285"/>
    </source>
</evidence>
<keyword evidence="6" id="KW-0862">Zinc</keyword>
<dbReference type="EMBL" id="JENJ01000001">
    <property type="protein sequence ID" value="KGM98469.1"/>
    <property type="molecule type" value="Genomic_DNA"/>
</dbReference>
<dbReference type="Gene3D" id="3.40.630.10">
    <property type="entry name" value="Zn peptidases"/>
    <property type="match status" value="2"/>
</dbReference>
<evidence type="ECO:0000256" key="4">
    <source>
        <dbReference type="ARBA" id="ARBA00022723"/>
    </source>
</evidence>
<dbReference type="RefSeq" id="WP_039251896.1">
    <property type="nucleotide sequence ID" value="NZ_JENJ01000001.1"/>
</dbReference>
<evidence type="ECO:0000256" key="16">
    <source>
        <dbReference type="ARBA" id="ARBA00077688"/>
    </source>
</evidence>
<protein>
    <recommendedName>
        <fullName evidence="13">Cytosol non-specific dipeptidase</fullName>
        <ecNumber evidence="10">3.4.13.18</ecNumber>
    </recommendedName>
    <alternativeName>
        <fullName evidence="16">Aminoacyl-histidine dipeptidase</fullName>
    </alternativeName>
    <alternativeName>
        <fullName evidence="15">Beta-alanyl-histidine dipeptidase</fullName>
    </alternativeName>
    <alternativeName>
        <fullName evidence="14">Carnosinase</fullName>
    </alternativeName>
    <alternativeName>
        <fullName evidence="11">Peptidase D</fullName>
    </alternativeName>
    <alternativeName>
        <fullName evidence="17">Xaa-His dipeptidase</fullName>
    </alternativeName>
</protein>
<keyword evidence="4" id="KW-0479">Metal-binding</keyword>
<evidence type="ECO:0000256" key="5">
    <source>
        <dbReference type="ARBA" id="ARBA00022801"/>
    </source>
</evidence>
<dbReference type="EC" id="3.4.13.18" evidence="10"/>
<name>A0A0A0IAI4_CLONO</name>
<evidence type="ECO:0000259" key="18">
    <source>
        <dbReference type="Pfam" id="PF07687"/>
    </source>
</evidence>